<evidence type="ECO:0000313" key="3">
    <source>
        <dbReference type="EMBL" id="KAJ9630084.1"/>
    </source>
</evidence>
<name>A0AA38XZN4_9EURO</name>
<comment type="caution">
    <text evidence="3">The sequence shown here is derived from an EMBL/GenBank/DDBJ whole genome shotgun (WGS) entry which is preliminary data.</text>
</comment>
<gene>
    <name evidence="3" type="primary">SRP40</name>
    <name evidence="3" type="ORF">H2204_008739</name>
</gene>
<dbReference type="PROSITE" id="PS50896">
    <property type="entry name" value="LISH"/>
    <property type="match status" value="1"/>
</dbReference>
<organism evidence="3 4">
    <name type="scientific">Knufia peltigerae</name>
    <dbReference type="NCBI Taxonomy" id="1002370"/>
    <lineage>
        <taxon>Eukaryota</taxon>
        <taxon>Fungi</taxon>
        <taxon>Dikarya</taxon>
        <taxon>Ascomycota</taxon>
        <taxon>Pezizomycotina</taxon>
        <taxon>Eurotiomycetes</taxon>
        <taxon>Chaetothyriomycetidae</taxon>
        <taxon>Chaetothyriales</taxon>
        <taxon>Trichomeriaceae</taxon>
        <taxon>Knufia</taxon>
    </lineage>
</organism>
<dbReference type="InterPro" id="IPR006594">
    <property type="entry name" value="LisH"/>
</dbReference>
<dbReference type="GO" id="GO:0005730">
    <property type="term" value="C:nucleolus"/>
    <property type="evidence" value="ECO:0007669"/>
    <property type="project" value="InterPro"/>
</dbReference>
<evidence type="ECO:0000259" key="2">
    <source>
        <dbReference type="Pfam" id="PF05022"/>
    </source>
</evidence>
<sequence>MAVKKKEAAKSDSGPSAEILGLVGHYLTSFGLESTHKAFQKEVKTLQKRSGWPAPTDAATVSDLVPAFELGLLSMVQDAMKSNASSSNDTDEDSDSSDSDDSTSSSDDSGNDSDGEDDLSSSDSDSGDDSDDSSSDESSASDKLPQKASQKKKILKRSASTSSSSSSSSSTSESSIDREEEVTVKPTATKNLKRKVEVLSSSDSSSDSGSDSDSSSDDDHPVKRAKVVPTTKATEKSSRELSSGSDSDSSEDEAADDRTHGAKLTPEPDENSDSSNTVMGDNIAADSKPDSTKPPKKHVGARPTPLAQLSAQATVDSHISNAYQSYDYADRAYKDLSVTRGKGFTKEKNKKKRGSYRGGAIDISGGKAFKFDD</sequence>
<evidence type="ECO:0000313" key="4">
    <source>
        <dbReference type="Proteomes" id="UP001172681"/>
    </source>
</evidence>
<dbReference type="Proteomes" id="UP001172681">
    <property type="component" value="Unassembled WGS sequence"/>
</dbReference>
<protein>
    <submittedName>
        <fullName evidence="3">Jun-like transcription factor</fullName>
    </submittedName>
</protein>
<feature type="domain" description="Srp40 C-terminal" evidence="2">
    <location>
        <begin position="318"/>
        <end position="371"/>
    </location>
</feature>
<dbReference type="PANTHER" id="PTHR23216">
    <property type="entry name" value="NUCLEOLAR AND COILED-BODY PHOSPHOPROTEIN 1"/>
    <property type="match status" value="1"/>
</dbReference>
<dbReference type="Pfam" id="PF05022">
    <property type="entry name" value="SRP40_C"/>
    <property type="match status" value="1"/>
</dbReference>
<feature type="compositionally biased region" description="Low complexity" evidence="1">
    <location>
        <begin position="158"/>
        <end position="174"/>
    </location>
</feature>
<dbReference type="PANTHER" id="PTHR23216:SF1">
    <property type="entry name" value="NUCLEOLAR AND COILED-BODY PHOSPHOPROTEIN 1"/>
    <property type="match status" value="1"/>
</dbReference>
<dbReference type="AlphaFoldDB" id="A0AA38XZN4"/>
<dbReference type="EMBL" id="JAPDRN010000065">
    <property type="protein sequence ID" value="KAJ9630084.1"/>
    <property type="molecule type" value="Genomic_DNA"/>
</dbReference>
<proteinExistence type="predicted"/>
<accession>A0AA38XZN4</accession>
<dbReference type="InterPro" id="IPR007718">
    <property type="entry name" value="Srp40_C"/>
</dbReference>
<keyword evidence="4" id="KW-1185">Reference proteome</keyword>
<feature type="compositionally biased region" description="Acidic residues" evidence="1">
    <location>
        <begin position="109"/>
        <end position="135"/>
    </location>
</feature>
<feature type="compositionally biased region" description="Acidic residues" evidence="1">
    <location>
        <begin position="89"/>
        <end position="101"/>
    </location>
</feature>
<feature type="region of interest" description="Disordered" evidence="1">
    <location>
        <begin position="81"/>
        <end position="312"/>
    </location>
</feature>
<dbReference type="GO" id="GO:0005654">
    <property type="term" value="C:nucleoplasm"/>
    <property type="evidence" value="ECO:0007669"/>
    <property type="project" value="TreeGrafter"/>
</dbReference>
<evidence type="ECO:0000256" key="1">
    <source>
        <dbReference type="SAM" id="MobiDB-lite"/>
    </source>
</evidence>
<feature type="compositionally biased region" description="Low complexity" evidence="1">
    <location>
        <begin position="200"/>
        <end position="213"/>
    </location>
</feature>
<reference evidence="3" key="1">
    <citation type="submission" date="2022-10" db="EMBL/GenBank/DDBJ databases">
        <title>Culturing micro-colonial fungi from biological soil crusts in the Mojave desert and describing Neophaeococcomyces mojavensis, and introducing the new genera and species Taxawa tesnikishii.</title>
        <authorList>
            <person name="Kurbessoian T."/>
            <person name="Stajich J.E."/>
        </authorList>
    </citation>
    <scope>NUCLEOTIDE SEQUENCE</scope>
    <source>
        <strain evidence="3">TK_35</strain>
    </source>
</reference>
<dbReference type="InterPro" id="IPR039191">
    <property type="entry name" value="Nopp140-like"/>
</dbReference>